<dbReference type="OrthoDB" id="359154at2759"/>
<protein>
    <submittedName>
        <fullName evidence="5">Kow domain-containing protein domain-containing protein</fullName>
    </submittedName>
</protein>
<comment type="similarity">
    <text evidence="1">Belongs to the universal ribosomal protein uL24 family.</text>
</comment>
<comment type="caution">
    <text evidence="5">The sequence shown here is derived from an EMBL/GenBank/DDBJ whole genome shotgun (WGS) entry which is preliminary data.</text>
</comment>
<reference evidence="5 6" key="1">
    <citation type="submission" date="2015-03" db="EMBL/GenBank/DDBJ databases">
        <title>RNA-seq based gene annotation and comparative genomics of four Zymoseptoria species reveal species-specific pathogenicity related genes and transposable element activity.</title>
        <authorList>
            <person name="Grandaubert J."/>
            <person name="Bhattacharyya A."/>
            <person name="Stukenbrock E.H."/>
        </authorList>
    </citation>
    <scope>NUCLEOTIDE SEQUENCE [LARGE SCALE GENOMIC DNA]</scope>
    <source>
        <strain evidence="5 6">Zb18110</strain>
    </source>
</reference>
<dbReference type="InterPro" id="IPR014722">
    <property type="entry name" value="Rib_uL2_dom2"/>
</dbReference>
<evidence type="ECO:0000313" key="6">
    <source>
        <dbReference type="Proteomes" id="UP000033647"/>
    </source>
</evidence>
<sequence>MQKLIARTERAQRSALRAANKAKEHKLNAEAWERNQNKQRLVRHTNDLIREERKNRRHDWERGPLAPRRDVGENQMTYGAHTIYTTPRPELDPEKRPKFFPFKEGDRVVITRGRDRGKIGLVNEINTKTASVRVKDLNQYDVHMPEWMKMRQGETRDVTTASLPLPITDVKLVYPLPHPETGIYRDVVIERLVPVGQERTWPEKEERDRAIPGTTTIIPWPAQPEEEFEDFEDDTPRISVETPTFLPHLLAQPMPGTVIDELRNKYSKFRTRHEDEYRAKKEMEDAKVEGRKDLIKTMRTPLQEAAELRAKQKAAEKKKLTPEQLAKIGEVIAKERARTTAFAAAVGQEKA</sequence>
<evidence type="ECO:0000256" key="1">
    <source>
        <dbReference type="ARBA" id="ARBA00010618"/>
    </source>
</evidence>
<dbReference type="Proteomes" id="UP000033647">
    <property type="component" value="Unassembled WGS sequence"/>
</dbReference>
<dbReference type="CDD" id="cd06089">
    <property type="entry name" value="KOW_RPL26"/>
    <property type="match status" value="1"/>
</dbReference>
<name>A0A0F4GK65_9PEZI</name>
<dbReference type="Gene3D" id="2.30.30.30">
    <property type="match status" value="1"/>
</dbReference>
<dbReference type="InterPro" id="IPR041988">
    <property type="entry name" value="Ribosomal_uL24_KOW"/>
</dbReference>
<dbReference type="GO" id="GO:1990904">
    <property type="term" value="C:ribonucleoprotein complex"/>
    <property type="evidence" value="ECO:0007669"/>
    <property type="project" value="UniProtKB-KW"/>
</dbReference>
<feature type="domain" description="KOW" evidence="4">
    <location>
        <begin position="101"/>
        <end position="128"/>
    </location>
</feature>
<dbReference type="GO" id="GO:0005840">
    <property type="term" value="C:ribosome"/>
    <property type="evidence" value="ECO:0007669"/>
    <property type="project" value="UniProtKB-KW"/>
</dbReference>
<dbReference type="GO" id="GO:0003723">
    <property type="term" value="F:RNA binding"/>
    <property type="evidence" value="ECO:0007669"/>
    <property type="project" value="InterPro"/>
</dbReference>
<keyword evidence="2" id="KW-0689">Ribosomal protein</keyword>
<dbReference type="InterPro" id="IPR003256">
    <property type="entry name" value="Ribosomal_uL24"/>
</dbReference>
<dbReference type="InterPro" id="IPR005824">
    <property type="entry name" value="KOW"/>
</dbReference>
<dbReference type="GO" id="GO:0003735">
    <property type="term" value="F:structural constituent of ribosome"/>
    <property type="evidence" value="ECO:0007669"/>
    <property type="project" value="InterPro"/>
</dbReference>
<dbReference type="GO" id="GO:0006412">
    <property type="term" value="P:translation"/>
    <property type="evidence" value="ECO:0007669"/>
    <property type="project" value="InterPro"/>
</dbReference>
<evidence type="ECO:0000259" key="4">
    <source>
        <dbReference type="SMART" id="SM00739"/>
    </source>
</evidence>
<keyword evidence="6" id="KW-1185">Reference proteome</keyword>
<dbReference type="SMART" id="SM00739">
    <property type="entry name" value="KOW"/>
    <property type="match status" value="1"/>
</dbReference>
<dbReference type="EMBL" id="LAFY01000606">
    <property type="protein sequence ID" value="KJX96570.1"/>
    <property type="molecule type" value="Genomic_DNA"/>
</dbReference>
<keyword evidence="3" id="KW-0687">Ribonucleoprotein</keyword>
<evidence type="ECO:0000256" key="2">
    <source>
        <dbReference type="ARBA" id="ARBA00022980"/>
    </source>
</evidence>
<dbReference type="InterPro" id="IPR008991">
    <property type="entry name" value="Translation_prot_SH3-like_sf"/>
</dbReference>
<organism evidence="5 6">
    <name type="scientific">Zymoseptoria brevis</name>
    <dbReference type="NCBI Taxonomy" id="1047168"/>
    <lineage>
        <taxon>Eukaryota</taxon>
        <taxon>Fungi</taxon>
        <taxon>Dikarya</taxon>
        <taxon>Ascomycota</taxon>
        <taxon>Pezizomycotina</taxon>
        <taxon>Dothideomycetes</taxon>
        <taxon>Dothideomycetidae</taxon>
        <taxon>Mycosphaerellales</taxon>
        <taxon>Mycosphaerellaceae</taxon>
        <taxon>Zymoseptoria</taxon>
    </lineage>
</organism>
<accession>A0A0F4GK65</accession>
<dbReference type="Pfam" id="PF22682">
    <property type="entry name" value="Ribosomal_uL24m-like"/>
    <property type="match status" value="1"/>
</dbReference>
<evidence type="ECO:0000256" key="3">
    <source>
        <dbReference type="ARBA" id="ARBA00023274"/>
    </source>
</evidence>
<proteinExistence type="inferred from homology"/>
<dbReference type="AlphaFoldDB" id="A0A0F4GK65"/>
<gene>
    <name evidence="5" type="ORF">TI39_contig614g00003</name>
</gene>
<evidence type="ECO:0000313" key="5">
    <source>
        <dbReference type="EMBL" id="KJX96570.1"/>
    </source>
</evidence>
<dbReference type="STRING" id="1047168.A0A0F4GK65"/>
<dbReference type="PANTHER" id="PTHR12903">
    <property type="entry name" value="MITOCHONDRIAL RIBOSOMAL PROTEIN L24"/>
    <property type="match status" value="1"/>
</dbReference>
<dbReference type="SUPFAM" id="SSF50104">
    <property type="entry name" value="Translation proteins SH3-like domain"/>
    <property type="match status" value="1"/>
</dbReference>